<organism evidence="1 2">
    <name type="scientific">Pilibacter termitis</name>
    <dbReference type="NCBI Taxonomy" id="263852"/>
    <lineage>
        <taxon>Bacteria</taxon>
        <taxon>Bacillati</taxon>
        <taxon>Bacillota</taxon>
        <taxon>Bacilli</taxon>
        <taxon>Lactobacillales</taxon>
        <taxon>Enterococcaceae</taxon>
        <taxon>Pilibacter</taxon>
    </lineage>
</organism>
<name>A0A1T4NIM2_9ENTE</name>
<dbReference type="EMBL" id="FUXI01000015">
    <property type="protein sequence ID" value="SJZ78975.1"/>
    <property type="molecule type" value="Genomic_DNA"/>
</dbReference>
<proteinExistence type="predicted"/>
<gene>
    <name evidence="1" type="ORF">SAMN02745116_01432</name>
</gene>
<evidence type="ECO:0000313" key="2">
    <source>
        <dbReference type="Proteomes" id="UP000190328"/>
    </source>
</evidence>
<dbReference type="Proteomes" id="UP000190328">
    <property type="component" value="Unassembled WGS sequence"/>
</dbReference>
<keyword evidence="2" id="KW-1185">Reference proteome</keyword>
<sequence>MEYESLEQQLVEIKIQFSDAVADFLSEQETLQAVANLENQEEIEFDALSDVSERRVEGNELDETFSNALATYRDKIQDNLILDDLYARYIELTHEFEDLN</sequence>
<dbReference type="AlphaFoldDB" id="A0A1T4NIM2"/>
<accession>A0A1T4NIM2</accession>
<protein>
    <submittedName>
        <fullName evidence="1">Uncharacterized protein</fullName>
    </submittedName>
</protein>
<evidence type="ECO:0000313" key="1">
    <source>
        <dbReference type="EMBL" id="SJZ78975.1"/>
    </source>
</evidence>
<reference evidence="2" key="1">
    <citation type="submission" date="2017-02" db="EMBL/GenBank/DDBJ databases">
        <authorList>
            <person name="Varghese N."/>
            <person name="Submissions S."/>
        </authorList>
    </citation>
    <scope>NUCLEOTIDE SEQUENCE [LARGE SCALE GENOMIC DNA]</scope>
    <source>
        <strain evidence="2">ATCC BAA-1030</strain>
    </source>
</reference>